<keyword evidence="7" id="KW-1185">Reference proteome</keyword>
<comment type="similarity">
    <text evidence="2 4">Belongs to the pyridoxal phosphate-binding protein YggS/PROSC family.</text>
</comment>
<dbReference type="NCBIfam" id="TIGR00044">
    <property type="entry name" value="YggS family pyridoxal phosphate-dependent enzyme"/>
    <property type="match status" value="1"/>
</dbReference>
<dbReference type="RefSeq" id="WP_044350761.1">
    <property type="nucleotide sequence ID" value="NZ_AZAC01000033.1"/>
</dbReference>
<dbReference type="PIRSF" id="PIRSF004848">
    <property type="entry name" value="YBL036c_PLPDEIII"/>
    <property type="match status" value="1"/>
</dbReference>
<keyword evidence="1 2" id="KW-0663">Pyridoxal phosphate</keyword>
<evidence type="ECO:0000313" key="7">
    <source>
        <dbReference type="Proteomes" id="UP000032233"/>
    </source>
</evidence>
<evidence type="ECO:0000259" key="5">
    <source>
        <dbReference type="Pfam" id="PF01168"/>
    </source>
</evidence>
<dbReference type="HAMAP" id="MF_02087">
    <property type="entry name" value="PLP_homeostasis"/>
    <property type="match status" value="1"/>
</dbReference>
<organism evidence="6 7">
    <name type="scientific">Dethiosulfatarculus sandiegensis</name>
    <dbReference type="NCBI Taxonomy" id="1429043"/>
    <lineage>
        <taxon>Bacteria</taxon>
        <taxon>Pseudomonadati</taxon>
        <taxon>Thermodesulfobacteriota</taxon>
        <taxon>Desulfarculia</taxon>
        <taxon>Desulfarculales</taxon>
        <taxon>Desulfarculaceae</taxon>
        <taxon>Dethiosulfatarculus</taxon>
    </lineage>
</organism>
<dbReference type="Pfam" id="PF01168">
    <property type="entry name" value="Ala_racemase_N"/>
    <property type="match status" value="1"/>
</dbReference>
<dbReference type="InterPro" id="IPR029066">
    <property type="entry name" value="PLP-binding_barrel"/>
</dbReference>
<evidence type="ECO:0000256" key="3">
    <source>
        <dbReference type="PIRSR" id="PIRSR004848-1"/>
    </source>
</evidence>
<accession>A0A0D2JSC7</accession>
<comment type="cofactor">
    <cofactor evidence="3">
        <name>pyridoxal 5'-phosphate</name>
        <dbReference type="ChEBI" id="CHEBI:597326"/>
    </cofactor>
</comment>
<comment type="caution">
    <text evidence="6">The sequence shown here is derived from an EMBL/GenBank/DDBJ whole genome shotgun (WGS) entry which is preliminary data.</text>
</comment>
<dbReference type="AlphaFoldDB" id="A0A0D2JSC7"/>
<feature type="domain" description="Alanine racemase N-terminal" evidence="5">
    <location>
        <begin position="6"/>
        <end position="226"/>
    </location>
</feature>
<dbReference type="Proteomes" id="UP000032233">
    <property type="component" value="Unassembled WGS sequence"/>
</dbReference>
<evidence type="ECO:0000313" key="6">
    <source>
        <dbReference type="EMBL" id="KIX12400.1"/>
    </source>
</evidence>
<dbReference type="InParanoid" id="A0A0D2JSC7"/>
<proteinExistence type="inferred from homology"/>
<dbReference type="Gene3D" id="3.20.20.10">
    <property type="entry name" value="Alanine racemase"/>
    <property type="match status" value="1"/>
</dbReference>
<dbReference type="GO" id="GO:0030170">
    <property type="term" value="F:pyridoxal phosphate binding"/>
    <property type="evidence" value="ECO:0007669"/>
    <property type="project" value="UniProtKB-UniRule"/>
</dbReference>
<dbReference type="FunCoup" id="A0A0D2JSC7">
    <property type="interactions" value="508"/>
</dbReference>
<protein>
    <recommendedName>
        <fullName evidence="2">Pyridoxal phosphate homeostasis protein</fullName>
        <shortName evidence="2">PLP homeostasis protein</shortName>
    </recommendedName>
</protein>
<dbReference type="OrthoDB" id="9804072at2"/>
<dbReference type="InterPro" id="IPR001608">
    <property type="entry name" value="Ala_racemase_N"/>
</dbReference>
<reference evidence="6 7" key="1">
    <citation type="submission" date="2013-11" db="EMBL/GenBank/DDBJ databases">
        <title>Metagenomic analysis of a methanogenic consortium involved in long chain n-alkane degradation.</title>
        <authorList>
            <person name="Davidova I.A."/>
            <person name="Callaghan A.V."/>
            <person name="Wawrik B."/>
            <person name="Pruitt S."/>
            <person name="Marks C."/>
            <person name="Duncan K.E."/>
            <person name="Suflita J.M."/>
        </authorList>
    </citation>
    <scope>NUCLEOTIDE SEQUENCE [LARGE SCALE GENOMIC DNA]</scope>
    <source>
        <strain evidence="6 7">SPR</strain>
    </source>
</reference>
<evidence type="ECO:0000256" key="2">
    <source>
        <dbReference type="HAMAP-Rule" id="MF_02087"/>
    </source>
</evidence>
<dbReference type="PANTHER" id="PTHR10146:SF14">
    <property type="entry name" value="PYRIDOXAL PHOSPHATE HOMEOSTASIS PROTEIN"/>
    <property type="match status" value="1"/>
</dbReference>
<dbReference type="PANTHER" id="PTHR10146">
    <property type="entry name" value="PROLINE SYNTHETASE CO-TRANSCRIBED BACTERIAL HOMOLOG PROTEIN"/>
    <property type="match status" value="1"/>
</dbReference>
<evidence type="ECO:0000256" key="1">
    <source>
        <dbReference type="ARBA" id="ARBA00022898"/>
    </source>
</evidence>
<gene>
    <name evidence="6" type="ORF">X474_19560</name>
</gene>
<evidence type="ECO:0000256" key="4">
    <source>
        <dbReference type="RuleBase" id="RU004514"/>
    </source>
</evidence>
<dbReference type="PATRIC" id="fig|1429043.3.peg.4144"/>
<name>A0A0D2JSC7_9BACT</name>
<dbReference type="STRING" id="1429043.X474_19560"/>
<dbReference type="FunFam" id="3.20.20.10:FF:000018">
    <property type="entry name" value="Pyridoxal phosphate homeostasis protein"/>
    <property type="match status" value="1"/>
</dbReference>
<comment type="function">
    <text evidence="2">Pyridoxal 5'-phosphate (PLP)-binding protein, which is involved in PLP homeostasis.</text>
</comment>
<dbReference type="CDD" id="cd00635">
    <property type="entry name" value="PLPDE_III_YBL036c_like"/>
    <property type="match status" value="1"/>
</dbReference>
<dbReference type="SUPFAM" id="SSF51419">
    <property type="entry name" value="PLP-binding barrel"/>
    <property type="match status" value="1"/>
</dbReference>
<sequence length="230" mass="25125">MSIAQNLQVILERIEKAAQSCGRDPKSVRLVAVSKTKPISAVEEAFKAGQVLFGENYVQELTEKVPALGQGPEWHFIGHLQSNKAKPAALHSHVVQTVDRFKLAKALNRHAEEAGKTLGILLQVNVGEEIQKSGCSEDEARELALKVAELPNLKLKGLMTMPPFFDQPEKVRPIFAKLYELAQNLAKGLPKGAMDELSMGMSGDFEAAIKEGATLVRVGTAIFGAREYHQ</sequence>
<dbReference type="EMBL" id="AZAC01000033">
    <property type="protein sequence ID" value="KIX12400.1"/>
    <property type="molecule type" value="Genomic_DNA"/>
</dbReference>
<dbReference type="InterPro" id="IPR011078">
    <property type="entry name" value="PyrdxlP_homeostasis"/>
</dbReference>
<feature type="modified residue" description="N6-(pyridoxal phosphate)lysine" evidence="2 3">
    <location>
        <position position="35"/>
    </location>
</feature>